<dbReference type="CDD" id="cd21807">
    <property type="entry name" value="ABC-2_lan_permease_MutE_EpiE-like"/>
    <property type="match status" value="1"/>
</dbReference>
<evidence type="ECO:0000313" key="2">
    <source>
        <dbReference type="EMBL" id="AWX73751.1"/>
    </source>
</evidence>
<organism evidence="2 3">
    <name type="scientific">Bacillus velezensis</name>
    <dbReference type="NCBI Taxonomy" id="492670"/>
    <lineage>
        <taxon>Bacteria</taxon>
        <taxon>Bacillati</taxon>
        <taxon>Bacillota</taxon>
        <taxon>Bacilli</taxon>
        <taxon>Bacillales</taxon>
        <taxon>Bacillaceae</taxon>
        <taxon>Bacillus</taxon>
        <taxon>Bacillus amyloliquefaciens group</taxon>
    </lineage>
</organism>
<dbReference type="AlphaFoldDB" id="A0ABC8DCV1"/>
<protein>
    <submittedName>
        <fullName evidence="2">Lantibiotic immunity ABC transporter MutE/EpiE family permease subunit</fullName>
    </submittedName>
</protein>
<dbReference type="InterPro" id="IPR021205">
    <property type="entry name" value="Lanti_perm_SpaE/MutE/EpiE-like"/>
</dbReference>
<sequence>MIQYMQAEHLTSKRTFIRKLIILIPLLNTAFSFLLNAAYFMTGTFNWWAVIFMPLMIALMCGLSVKKEKKSAHDRAVYSLPADLKSIWLSKISLIALYSLLSQIVFFIIMFLLGLVFPGIAALQLKGVEAGSLLWLTTLWEIPLCLWIARQFGFTAVILANMIAAFVLGIVPASGSLWWLSPWSWSVRVMSPILGIHPNGIPLPANSGLLNGNVIIPAIILSILSFIAVSFVSAVSFSKGGNRS</sequence>
<feature type="transmembrane region" description="Helical" evidence="1">
    <location>
        <begin position="156"/>
        <end position="180"/>
    </location>
</feature>
<feature type="transmembrane region" description="Helical" evidence="1">
    <location>
        <begin position="214"/>
        <end position="237"/>
    </location>
</feature>
<dbReference type="EMBL" id="CP030150">
    <property type="protein sequence ID" value="AWX73751.1"/>
    <property type="molecule type" value="Genomic_DNA"/>
</dbReference>
<keyword evidence="1" id="KW-1133">Transmembrane helix</keyword>
<keyword evidence="1" id="KW-0812">Transmembrane</keyword>
<feature type="transmembrane region" description="Helical" evidence="1">
    <location>
        <begin position="20"/>
        <end position="41"/>
    </location>
</feature>
<feature type="transmembrane region" description="Helical" evidence="1">
    <location>
        <begin position="47"/>
        <end position="65"/>
    </location>
</feature>
<feature type="transmembrane region" description="Helical" evidence="1">
    <location>
        <begin position="132"/>
        <end position="149"/>
    </location>
</feature>
<feature type="transmembrane region" description="Helical" evidence="1">
    <location>
        <begin position="95"/>
        <end position="120"/>
    </location>
</feature>
<reference evidence="2 3" key="1">
    <citation type="submission" date="2018-06" db="EMBL/GenBank/DDBJ databases">
        <title>Complete Genome Sequence of Bacillus velezensis DSYZ, a Plant Growth-Promoting Rhizobacterium with Antifungal Activity.</title>
        <authorList>
            <person name="Du B."/>
            <person name="Ding Y."/>
            <person name="Liu K."/>
            <person name="Yao L."/>
            <person name="Wang C."/>
            <person name="Li H."/>
            <person name="Liu H."/>
        </authorList>
    </citation>
    <scope>NUCLEOTIDE SEQUENCE [LARGE SCALE GENOMIC DNA]</scope>
    <source>
        <strain evidence="2 3">DSYZ</strain>
    </source>
</reference>
<dbReference type="NCBIfam" id="TIGR03732">
    <property type="entry name" value="lanti_perm_MutE"/>
    <property type="match status" value="1"/>
</dbReference>
<dbReference type="Proteomes" id="UP000250069">
    <property type="component" value="Chromosome"/>
</dbReference>
<gene>
    <name evidence="2" type="ORF">BVDSYZ_17745</name>
</gene>
<evidence type="ECO:0000313" key="3">
    <source>
        <dbReference type="Proteomes" id="UP000250069"/>
    </source>
</evidence>
<keyword evidence="1" id="KW-0472">Membrane</keyword>
<name>A0ABC8DCV1_BACVE</name>
<proteinExistence type="predicted"/>
<evidence type="ECO:0000256" key="1">
    <source>
        <dbReference type="SAM" id="Phobius"/>
    </source>
</evidence>
<dbReference type="RefSeq" id="WP_031378332.1">
    <property type="nucleotide sequence ID" value="NZ_CP015443.1"/>
</dbReference>
<accession>A0ABC8DCV1</accession>